<dbReference type="Proteomes" id="UP001239795">
    <property type="component" value="Unassembled WGS sequence"/>
</dbReference>
<comment type="caution">
    <text evidence="1">The sequence shown here is derived from an EMBL/GenBank/DDBJ whole genome shotgun (WGS) entry which is preliminary data.</text>
</comment>
<name>A0AAI9XI45_9PEZI</name>
<dbReference type="AlphaFoldDB" id="A0AAI9XI45"/>
<gene>
    <name evidence="1" type="ORF">CMEL01_07126</name>
</gene>
<keyword evidence="2" id="KW-1185">Reference proteome</keyword>
<evidence type="ECO:0000313" key="1">
    <source>
        <dbReference type="EMBL" id="KAK1449790.1"/>
    </source>
</evidence>
<accession>A0AAI9XI45</accession>
<organism evidence="1 2">
    <name type="scientific">Colletotrichum melonis</name>
    <dbReference type="NCBI Taxonomy" id="1209925"/>
    <lineage>
        <taxon>Eukaryota</taxon>
        <taxon>Fungi</taxon>
        <taxon>Dikarya</taxon>
        <taxon>Ascomycota</taxon>
        <taxon>Pezizomycotina</taxon>
        <taxon>Sordariomycetes</taxon>
        <taxon>Hypocreomycetidae</taxon>
        <taxon>Glomerellales</taxon>
        <taxon>Glomerellaceae</taxon>
        <taxon>Colletotrichum</taxon>
        <taxon>Colletotrichum acutatum species complex</taxon>
    </lineage>
</organism>
<dbReference type="EMBL" id="MLGG01000057">
    <property type="protein sequence ID" value="KAK1449790.1"/>
    <property type="molecule type" value="Genomic_DNA"/>
</dbReference>
<protein>
    <submittedName>
        <fullName evidence="1">Uncharacterized protein</fullName>
    </submittedName>
</protein>
<reference evidence="1 2" key="1">
    <citation type="submission" date="2016-10" db="EMBL/GenBank/DDBJ databases">
        <title>The genome sequence of Colletotrichum fioriniae PJ7.</title>
        <authorList>
            <person name="Baroncelli R."/>
        </authorList>
    </citation>
    <scope>NUCLEOTIDE SEQUENCE [LARGE SCALE GENOMIC DNA]</scope>
    <source>
        <strain evidence="1">Col 31</strain>
    </source>
</reference>
<evidence type="ECO:0000313" key="2">
    <source>
        <dbReference type="Proteomes" id="UP001239795"/>
    </source>
</evidence>
<proteinExistence type="predicted"/>
<sequence>MVECNTMQASCARSIARYQMPWRPQWGSDAKCGRKQDRDTGYPLWSVLNRKYELAKRSVESKAGSLCRLNRRVYDVTPRRDRPSATEMLESSRQYLALGRNPQCNNMPIIGLCYRHFATTEPRSTHAMVSGAPSIPVVHINSFDALACTISLSVKATSVLTIALPNVYLQRCLMERYSEADPGLPCEVHLVNMHTMRLGTRIHGHWTSDK</sequence>